<dbReference type="InterPro" id="IPR036259">
    <property type="entry name" value="MFS_trans_sf"/>
</dbReference>
<dbReference type="FunFam" id="1.20.1250.20:FF:000286">
    <property type="entry name" value="MFS efflux transporter"/>
    <property type="match status" value="1"/>
</dbReference>
<feature type="compositionally biased region" description="Low complexity" evidence="5">
    <location>
        <begin position="73"/>
        <end position="87"/>
    </location>
</feature>
<dbReference type="OrthoDB" id="413079at2759"/>
<feature type="transmembrane region" description="Helical" evidence="6">
    <location>
        <begin position="411"/>
        <end position="432"/>
    </location>
</feature>
<evidence type="ECO:0000256" key="4">
    <source>
        <dbReference type="ARBA" id="ARBA00023136"/>
    </source>
</evidence>
<keyword evidence="2 6" id="KW-0812">Transmembrane</keyword>
<dbReference type="FunFam" id="1.20.1250.20:FF:000308">
    <property type="entry name" value="MFS efflux transporter"/>
    <property type="match status" value="1"/>
</dbReference>
<feature type="transmembrane region" description="Helical" evidence="6">
    <location>
        <begin position="229"/>
        <end position="248"/>
    </location>
</feature>
<dbReference type="Gene3D" id="1.20.1250.20">
    <property type="entry name" value="MFS general substrate transporter like domains"/>
    <property type="match status" value="2"/>
</dbReference>
<name>A0A9P6VJU6_9HELO</name>
<evidence type="ECO:0000313" key="9">
    <source>
        <dbReference type="Proteomes" id="UP000785200"/>
    </source>
</evidence>
<evidence type="ECO:0000256" key="2">
    <source>
        <dbReference type="ARBA" id="ARBA00022692"/>
    </source>
</evidence>
<dbReference type="Proteomes" id="UP000785200">
    <property type="component" value="Unassembled WGS sequence"/>
</dbReference>
<feature type="transmembrane region" description="Helical" evidence="6">
    <location>
        <begin position="132"/>
        <end position="155"/>
    </location>
</feature>
<evidence type="ECO:0000313" key="8">
    <source>
        <dbReference type="EMBL" id="KAG0648985.1"/>
    </source>
</evidence>
<feature type="region of interest" description="Disordered" evidence="5">
    <location>
        <begin position="66"/>
        <end position="87"/>
    </location>
</feature>
<proteinExistence type="predicted"/>
<dbReference type="EMBL" id="VNKQ01000009">
    <property type="protein sequence ID" value="KAG0648985.1"/>
    <property type="molecule type" value="Genomic_DNA"/>
</dbReference>
<feature type="region of interest" description="Disordered" evidence="5">
    <location>
        <begin position="282"/>
        <end position="302"/>
    </location>
</feature>
<dbReference type="Pfam" id="PF07690">
    <property type="entry name" value="MFS_1"/>
    <property type="match status" value="1"/>
</dbReference>
<dbReference type="SUPFAM" id="SSF103473">
    <property type="entry name" value="MFS general substrate transporter"/>
    <property type="match status" value="1"/>
</dbReference>
<feature type="transmembrane region" description="Helical" evidence="6">
    <location>
        <begin position="167"/>
        <end position="188"/>
    </location>
</feature>
<keyword evidence="9" id="KW-1185">Reference proteome</keyword>
<feature type="domain" description="Major facilitator superfamily (MFS) profile" evidence="7">
    <location>
        <begin position="101"/>
        <end position="499"/>
    </location>
</feature>
<sequence>MSVASFAAGISIESAKIPSPPAIRSKDTVPDGSPRAQDPSVDLEMYSMSNIERAPSILRNNSLRAASVRGSTEADPPSNSPPENASEQIQTMWAPYKNRYRVLACCATGFGNGLNDSSQGALIASMERYYNVTYGTVSIIFVCNALGFIAAAFFINAASTKFGRAKTLVIGQSLLMLGYSCIIITPPFPAVCVSFFVLGLGMATNLAIAQVFCSNLANNTALLGFFQGAYGIGGVTGPLIATALVSHGSKWSRFYIIELCLAFANLLFSAWAFWNYEKESTESDPALPVPTSAPNSPQPRRATTARKWQSFKTLLSDTPTILGACFIFAYQGAEVAISGWVISFLVQFRHGDPSKVGFVTSGFWAGITLGRLTLSFLAHSLGERPSVFLFTAGALVLELLVWFVPSIPGDSVAVAFSGLLLGPVYPCAVHIFQRLIPRNMQISSLSLIGSVGSSGGAMAPFMTGMLAQRVGTFVLHPICIGLFGAMAVTWWALPDPEKRDE</sequence>
<organism evidence="8 9">
    <name type="scientific">Hyphodiscus hymeniophilus</name>
    <dbReference type="NCBI Taxonomy" id="353542"/>
    <lineage>
        <taxon>Eukaryota</taxon>
        <taxon>Fungi</taxon>
        <taxon>Dikarya</taxon>
        <taxon>Ascomycota</taxon>
        <taxon>Pezizomycotina</taxon>
        <taxon>Leotiomycetes</taxon>
        <taxon>Helotiales</taxon>
        <taxon>Hyphodiscaceae</taxon>
        <taxon>Hyphodiscus</taxon>
    </lineage>
</organism>
<dbReference type="PANTHER" id="PTHR23514">
    <property type="entry name" value="BYPASS OF STOP CODON PROTEIN 6"/>
    <property type="match status" value="1"/>
</dbReference>
<keyword evidence="3 6" id="KW-1133">Transmembrane helix</keyword>
<accession>A0A9P6VJU6</accession>
<feature type="transmembrane region" description="Helical" evidence="6">
    <location>
        <begin position="473"/>
        <end position="493"/>
    </location>
</feature>
<evidence type="ECO:0000256" key="6">
    <source>
        <dbReference type="SAM" id="Phobius"/>
    </source>
</evidence>
<feature type="transmembrane region" description="Helical" evidence="6">
    <location>
        <begin position="356"/>
        <end position="374"/>
    </location>
</feature>
<dbReference type="InterPro" id="IPR011701">
    <property type="entry name" value="MFS"/>
</dbReference>
<feature type="transmembrane region" description="Helical" evidence="6">
    <location>
        <begin position="444"/>
        <end position="467"/>
    </location>
</feature>
<keyword evidence="4 6" id="KW-0472">Membrane</keyword>
<reference evidence="8" key="1">
    <citation type="submission" date="2019-07" db="EMBL/GenBank/DDBJ databases">
        <title>Hyphodiscus hymeniophilus genome sequencing and assembly.</title>
        <authorList>
            <person name="Kramer G."/>
            <person name="Nodwell J."/>
        </authorList>
    </citation>
    <scope>NUCLEOTIDE SEQUENCE</scope>
    <source>
        <strain evidence="8">ATCC 34498</strain>
    </source>
</reference>
<evidence type="ECO:0000259" key="7">
    <source>
        <dbReference type="PROSITE" id="PS50850"/>
    </source>
</evidence>
<gene>
    <name evidence="8" type="ORF">D0Z07_4718</name>
</gene>
<dbReference type="PROSITE" id="PS50850">
    <property type="entry name" value="MFS"/>
    <property type="match status" value="1"/>
</dbReference>
<feature type="region of interest" description="Disordered" evidence="5">
    <location>
        <begin position="17"/>
        <end position="45"/>
    </location>
</feature>
<comment type="caution">
    <text evidence="8">The sequence shown here is derived from an EMBL/GenBank/DDBJ whole genome shotgun (WGS) entry which is preliminary data.</text>
</comment>
<feature type="transmembrane region" description="Helical" evidence="6">
    <location>
        <begin position="194"/>
        <end position="217"/>
    </location>
</feature>
<protein>
    <submittedName>
        <fullName evidence="8">Bypass of stop codon 6</fullName>
    </submittedName>
</protein>
<dbReference type="InterPro" id="IPR051788">
    <property type="entry name" value="MFS_Transporter"/>
</dbReference>
<dbReference type="GO" id="GO:0022857">
    <property type="term" value="F:transmembrane transporter activity"/>
    <property type="evidence" value="ECO:0007669"/>
    <property type="project" value="InterPro"/>
</dbReference>
<feature type="transmembrane region" description="Helical" evidence="6">
    <location>
        <begin position="321"/>
        <end position="344"/>
    </location>
</feature>
<dbReference type="InterPro" id="IPR020846">
    <property type="entry name" value="MFS_dom"/>
</dbReference>
<evidence type="ECO:0000256" key="5">
    <source>
        <dbReference type="SAM" id="MobiDB-lite"/>
    </source>
</evidence>
<dbReference type="AlphaFoldDB" id="A0A9P6VJU6"/>
<feature type="transmembrane region" description="Helical" evidence="6">
    <location>
        <begin position="254"/>
        <end position="274"/>
    </location>
</feature>
<evidence type="ECO:0000256" key="1">
    <source>
        <dbReference type="ARBA" id="ARBA00004141"/>
    </source>
</evidence>
<feature type="transmembrane region" description="Helical" evidence="6">
    <location>
        <begin position="386"/>
        <end position="405"/>
    </location>
</feature>
<dbReference type="PANTHER" id="PTHR23514:SF6">
    <property type="entry name" value="MAJOR FACILITATOR SUPERFAMILY (MFS) PROFILE DOMAIN-CONTAINING PROTEIN"/>
    <property type="match status" value="1"/>
</dbReference>
<dbReference type="GO" id="GO:0016020">
    <property type="term" value="C:membrane"/>
    <property type="evidence" value="ECO:0007669"/>
    <property type="project" value="UniProtKB-SubCell"/>
</dbReference>
<evidence type="ECO:0000256" key="3">
    <source>
        <dbReference type="ARBA" id="ARBA00022989"/>
    </source>
</evidence>
<comment type="subcellular location">
    <subcellularLocation>
        <location evidence="1">Membrane</location>
        <topology evidence="1">Multi-pass membrane protein</topology>
    </subcellularLocation>
</comment>